<proteinExistence type="predicted"/>
<dbReference type="EMBL" id="JABWDY010001469">
    <property type="protein sequence ID" value="KAF5207396.1"/>
    <property type="molecule type" value="Genomic_DNA"/>
</dbReference>
<dbReference type="SUPFAM" id="SSF52402">
    <property type="entry name" value="Adenine nucleotide alpha hydrolases-like"/>
    <property type="match status" value="1"/>
</dbReference>
<dbReference type="AlphaFoldDB" id="A0A7J6XC83"/>
<dbReference type="Gene3D" id="3.40.50.620">
    <property type="entry name" value="HUPs"/>
    <property type="match status" value="1"/>
</dbReference>
<dbReference type="Proteomes" id="UP000554482">
    <property type="component" value="Unassembled WGS sequence"/>
</dbReference>
<sequence length="126" mass="14256">MDILLTNREEPAALSSPSSLTVVVAVNRSKNSFCAIKWTLEKFLSEERICFKLLHVCPPITTVPTPLGNYLISQVRDDVAVAYKKEMEWKTLKMLLPYKQMFTAKKVEVEVLLIEADDVADAIARQ</sequence>
<feature type="non-terminal residue" evidence="1">
    <location>
        <position position="1"/>
    </location>
</feature>
<accession>A0A7J6XC83</accession>
<reference evidence="1 2" key="1">
    <citation type="submission" date="2020-06" db="EMBL/GenBank/DDBJ databases">
        <title>Transcriptomic and genomic resources for Thalictrum thalictroides and T. hernandezii: Facilitating candidate gene discovery in an emerging model plant lineage.</title>
        <authorList>
            <person name="Arias T."/>
            <person name="Riano-Pachon D.M."/>
            <person name="Di Stilio V.S."/>
        </authorList>
    </citation>
    <scope>NUCLEOTIDE SEQUENCE [LARGE SCALE GENOMIC DNA]</scope>
    <source>
        <strain evidence="2">cv. WT478/WT964</strain>
        <tissue evidence="1">Leaves</tissue>
    </source>
</reference>
<evidence type="ECO:0000313" key="1">
    <source>
        <dbReference type="EMBL" id="KAF5207396.1"/>
    </source>
</evidence>
<protein>
    <submittedName>
        <fullName evidence="1">U-box domain-containing protein 35-like</fullName>
    </submittedName>
</protein>
<dbReference type="OrthoDB" id="1731054at2759"/>
<comment type="caution">
    <text evidence="1">The sequence shown here is derived from an EMBL/GenBank/DDBJ whole genome shotgun (WGS) entry which is preliminary data.</text>
</comment>
<dbReference type="PANTHER" id="PTHR47382:SF9">
    <property type="entry name" value="U-BOX KINASE FAMILY PROTEIN"/>
    <property type="match status" value="1"/>
</dbReference>
<keyword evidence="2" id="KW-1185">Reference proteome</keyword>
<dbReference type="PANTHER" id="PTHR47382">
    <property type="entry name" value="U-BOX DOMAIN-CONTAINING PROTEIN 52-LIKE"/>
    <property type="match status" value="1"/>
</dbReference>
<organism evidence="1 2">
    <name type="scientific">Thalictrum thalictroides</name>
    <name type="common">Rue-anemone</name>
    <name type="synonym">Anemone thalictroides</name>
    <dbReference type="NCBI Taxonomy" id="46969"/>
    <lineage>
        <taxon>Eukaryota</taxon>
        <taxon>Viridiplantae</taxon>
        <taxon>Streptophyta</taxon>
        <taxon>Embryophyta</taxon>
        <taxon>Tracheophyta</taxon>
        <taxon>Spermatophyta</taxon>
        <taxon>Magnoliopsida</taxon>
        <taxon>Ranunculales</taxon>
        <taxon>Ranunculaceae</taxon>
        <taxon>Thalictroideae</taxon>
        <taxon>Thalictrum</taxon>
    </lineage>
</organism>
<gene>
    <name evidence="1" type="ORF">FRX31_003015</name>
</gene>
<evidence type="ECO:0000313" key="2">
    <source>
        <dbReference type="Proteomes" id="UP000554482"/>
    </source>
</evidence>
<name>A0A7J6XC83_THATH</name>
<dbReference type="InterPro" id="IPR014729">
    <property type="entry name" value="Rossmann-like_a/b/a_fold"/>
</dbReference>